<feature type="region of interest" description="Disordered" evidence="1">
    <location>
        <begin position="130"/>
        <end position="162"/>
    </location>
</feature>
<feature type="compositionally biased region" description="Basic residues" evidence="1">
    <location>
        <begin position="44"/>
        <end position="56"/>
    </location>
</feature>
<dbReference type="EMBL" id="JAKOGI010001784">
    <property type="protein sequence ID" value="KAJ8424067.1"/>
    <property type="molecule type" value="Genomic_DNA"/>
</dbReference>
<name>A0A9Q1JGL1_9CARY</name>
<dbReference type="AlphaFoldDB" id="A0A9Q1JGL1"/>
<proteinExistence type="predicted"/>
<feature type="compositionally biased region" description="Basic and acidic residues" evidence="1">
    <location>
        <begin position="197"/>
        <end position="211"/>
    </location>
</feature>
<comment type="caution">
    <text evidence="2">The sequence shown here is derived from an EMBL/GenBank/DDBJ whole genome shotgun (WGS) entry which is preliminary data.</text>
</comment>
<accession>A0A9Q1JGL1</accession>
<sequence>MKIQRRKLKMKMNAQTDPLKIRRKRSKRCSEFKDDQYIATTRVEHKKRSEHKRQTRDRKVQQSFTAYSSSLEMGGVPLNLERNAQEKGIIQENIWKKSNGTPRHWRGAAAHLTLSFPPGRALDRGLLPTGFAGEVTPPSGRDCYDSTRTQRMPILNPQGSTSDQRPWGRSLCLVLWRHSVAWCKMLAAPSREVQSQDVKKKKDGRTLDTHPGHLLTGFTPACRRPKGRRPPRRPNSFPLARPLPGTGPLGSDLRSPYPRSKVLQRSSVRADSIMWSVRRYNTPNLSA</sequence>
<dbReference type="Proteomes" id="UP001153076">
    <property type="component" value="Unassembled WGS sequence"/>
</dbReference>
<organism evidence="2 3">
    <name type="scientific">Carnegiea gigantea</name>
    <dbReference type="NCBI Taxonomy" id="171969"/>
    <lineage>
        <taxon>Eukaryota</taxon>
        <taxon>Viridiplantae</taxon>
        <taxon>Streptophyta</taxon>
        <taxon>Embryophyta</taxon>
        <taxon>Tracheophyta</taxon>
        <taxon>Spermatophyta</taxon>
        <taxon>Magnoliopsida</taxon>
        <taxon>eudicotyledons</taxon>
        <taxon>Gunneridae</taxon>
        <taxon>Pentapetalae</taxon>
        <taxon>Caryophyllales</taxon>
        <taxon>Cactineae</taxon>
        <taxon>Cactaceae</taxon>
        <taxon>Cactoideae</taxon>
        <taxon>Echinocereeae</taxon>
        <taxon>Carnegiea</taxon>
    </lineage>
</organism>
<evidence type="ECO:0000313" key="2">
    <source>
        <dbReference type="EMBL" id="KAJ8424067.1"/>
    </source>
</evidence>
<feature type="compositionally biased region" description="Basic residues" evidence="1">
    <location>
        <begin position="223"/>
        <end position="232"/>
    </location>
</feature>
<gene>
    <name evidence="2" type="ORF">Cgig2_028740</name>
</gene>
<keyword evidence="3" id="KW-1185">Reference proteome</keyword>
<feature type="region of interest" description="Disordered" evidence="1">
    <location>
        <begin position="43"/>
        <end position="62"/>
    </location>
</feature>
<evidence type="ECO:0000256" key="1">
    <source>
        <dbReference type="SAM" id="MobiDB-lite"/>
    </source>
</evidence>
<reference evidence="2" key="1">
    <citation type="submission" date="2022-04" db="EMBL/GenBank/DDBJ databases">
        <title>Carnegiea gigantea Genome sequencing and assembly v2.</title>
        <authorList>
            <person name="Copetti D."/>
            <person name="Sanderson M.J."/>
            <person name="Burquez A."/>
            <person name="Wojciechowski M.F."/>
        </authorList>
    </citation>
    <scope>NUCLEOTIDE SEQUENCE</scope>
    <source>
        <strain evidence="2">SGP5-SGP5p</strain>
        <tissue evidence="2">Aerial part</tissue>
    </source>
</reference>
<evidence type="ECO:0000313" key="3">
    <source>
        <dbReference type="Proteomes" id="UP001153076"/>
    </source>
</evidence>
<protein>
    <submittedName>
        <fullName evidence="2">Uncharacterized protein</fullName>
    </submittedName>
</protein>
<feature type="region of interest" description="Disordered" evidence="1">
    <location>
        <begin position="192"/>
        <end position="262"/>
    </location>
</feature>